<keyword evidence="3" id="KW-1185">Reference proteome</keyword>
<dbReference type="InterPro" id="IPR049817">
    <property type="entry name" value="Encap_f2b"/>
</dbReference>
<dbReference type="Pfam" id="PF00027">
    <property type="entry name" value="cNMP_binding"/>
    <property type="match status" value="1"/>
</dbReference>
<evidence type="ECO:0000313" key="3">
    <source>
        <dbReference type="Proteomes" id="UP001197247"/>
    </source>
</evidence>
<feature type="domain" description="Cyclic nucleotide-binding" evidence="1">
    <location>
        <begin position="99"/>
        <end position="195"/>
    </location>
</feature>
<dbReference type="Pfam" id="PF19307">
    <property type="entry name" value="SrpI-like"/>
    <property type="match status" value="1"/>
</dbReference>
<gene>
    <name evidence="2" type="ORF">KIH74_23685</name>
</gene>
<name>A0ABS5TLI2_9ACTN</name>
<protein>
    <submittedName>
        <fullName evidence="2">Cyclic nucleotide-binding domain-containing protein</fullName>
    </submittedName>
</protein>
<evidence type="ECO:0000313" key="2">
    <source>
        <dbReference type="EMBL" id="MBT0771964.1"/>
    </source>
</evidence>
<dbReference type="Gene3D" id="2.60.120.10">
    <property type="entry name" value="Jelly Rolls"/>
    <property type="match status" value="1"/>
</dbReference>
<dbReference type="InterPro" id="IPR018490">
    <property type="entry name" value="cNMP-bd_dom_sf"/>
</dbReference>
<organism evidence="2 3">
    <name type="scientific">Kineosporia corallincola</name>
    <dbReference type="NCBI Taxonomy" id="2835133"/>
    <lineage>
        <taxon>Bacteria</taxon>
        <taxon>Bacillati</taxon>
        <taxon>Actinomycetota</taxon>
        <taxon>Actinomycetes</taxon>
        <taxon>Kineosporiales</taxon>
        <taxon>Kineosporiaceae</taxon>
        <taxon>Kineosporia</taxon>
    </lineage>
</organism>
<accession>A0ABS5TLI2</accession>
<dbReference type="CDD" id="cd00038">
    <property type="entry name" value="CAP_ED"/>
    <property type="match status" value="1"/>
</dbReference>
<reference evidence="2 3" key="1">
    <citation type="submission" date="2021-05" db="EMBL/GenBank/DDBJ databases">
        <title>Kineosporia and Streptomyces sp. nov. two new marine actinobacteria isolated from Coral.</title>
        <authorList>
            <person name="Buangrab K."/>
            <person name="Sutthacheep M."/>
            <person name="Yeemin T."/>
            <person name="Harunari E."/>
            <person name="Igarashi Y."/>
            <person name="Kanchanasin P."/>
            <person name="Tanasupawat S."/>
            <person name="Phongsopitanun W."/>
        </authorList>
    </citation>
    <scope>NUCLEOTIDE SEQUENCE [LARGE SCALE GENOMIC DNA]</scope>
    <source>
        <strain evidence="2 3">J2-2</strain>
    </source>
</reference>
<dbReference type="Proteomes" id="UP001197247">
    <property type="component" value="Unassembled WGS sequence"/>
</dbReference>
<dbReference type="InterPro" id="IPR000595">
    <property type="entry name" value="cNMP-bd_dom"/>
</dbReference>
<dbReference type="InterPro" id="IPR014710">
    <property type="entry name" value="RmlC-like_jellyroll"/>
</dbReference>
<dbReference type="NCBIfam" id="NF041163">
    <property type="entry name" value="encap_f2b"/>
    <property type="match status" value="1"/>
</dbReference>
<dbReference type="InterPro" id="IPR045641">
    <property type="entry name" value="SrpI-like"/>
</dbReference>
<dbReference type="PROSITE" id="PS50042">
    <property type="entry name" value="CNMP_BINDING_3"/>
    <property type="match status" value="1"/>
</dbReference>
<dbReference type="SUPFAM" id="SSF51206">
    <property type="entry name" value="cAMP-binding domain-like"/>
    <property type="match status" value="1"/>
</dbReference>
<proteinExistence type="predicted"/>
<evidence type="ECO:0000259" key="1">
    <source>
        <dbReference type="PROSITE" id="PS50042"/>
    </source>
</evidence>
<sequence>MTPPGSPGPPVTSLERRAARNLATTTKTAPRSASTTPRWLLRELPWKALEAGTYRVNRRRRRPVRDGLVVFDRTGPEPRVVPAGLARLLPLAGFAGGAELDSLAAVFEPSEVDAGSLLAEQGTPVETFVLIERGTVTRSETGDFGVPAVTALLGPGEQIGADLLTRADARWAFTARAQTRCRLLTAPAVRVRELLDTAPALREHLAAAPPGGRVNKHGESEIALASGHSGETTLPAGFADYDPAPVEYDLTLAQTRLRVHTRVADLYGEPMDQTREQVRLVVEALREQQERDLVAHPECGLLANVDAAQRVPARTGPPTPADLDELLSRRRSTAFFLAHPRAIAAFRRCCTAAGLYPGQTRGHTAWRGVPILPSDKIPVGADGATSILALRTGADDGGVVGLRPAELPDQLEPGLSLRREGIDHSAVITYQLSAYHGVAVLVPDALGVLDCVEVGR</sequence>
<comment type="caution">
    <text evidence="2">The sequence shown here is derived from an EMBL/GenBank/DDBJ whole genome shotgun (WGS) entry which is preliminary data.</text>
</comment>
<dbReference type="RefSeq" id="WP_214158324.1">
    <property type="nucleotide sequence ID" value="NZ_JAHBAY010000010.1"/>
</dbReference>
<dbReference type="EMBL" id="JAHBAY010000010">
    <property type="protein sequence ID" value="MBT0771964.1"/>
    <property type="molecule type" value="Genomic_DNA"/>
</dbReference>